<proteinExistence type="predicted"/>
<evidence type="ECO:0000313" key="3">
    <source>
        <dbReference type="Proteomes" id="UP000595498"/>
    </source>
</evidence>
<name>A0ABX7CJ32_SPHMU</name>
<feature type="transmembrane region" description="Helical" evidence="1">
    <location>
        <begin position="45"/>
        <end position="65"/>
    </location>
</feature>
<gene>
    <name evidence="2" type="ORF">I6I98_17775</name>
</gene>
<accession>A0ABX7CJ32</accession>
<keyword evidence="1" id="KW-0472">Membrane</keyword>
<keyword evidence="1" id="KW-1133">Transmembrane helix</keyword>
<dbReference type="Proteomes" id="UP000595498">
    <property type="component" value="Chromosome"/>
</dbReference>
<sequence length="69" mass="7869">MMFNNDLITAMLFFVVGGLLYLIFLKSEKNPFSHDSGHQGSNPSNYIGMWGVVIMCMIMFIVYLGKWLS</sequence>
<evidence type="ECO:0000256" key="1">
    <source>
        <dbReference type="SAM" id="Phobius"/>
    </source>
</evidence>
<reference evidence="2 3" key="1">
    <citation type="submission" date="2021-01" db="EMBL/GenBank/DDBJ databases">
        <title>FDA dAtabase for Regulatory Grade micrObial Sequences (FDA-ARGOS): Supporting development and validation of Infectious Disease Dx tests.</title>
        <authorList>
            <person name="Sproer C."/>
            <person name="Gronow S."/>
            <person name="Severitt S."/>
            <person name="Schroder I."/>
            <person name="Tallon L."/>
            <person name="Sadzewicz L."/>
            <person name="Zhao X."/>
            <person name="Boylan J."/>
            <person name="Ott S."/>
            <person name="Bowen H."/>
            <person name="Vavikolanu K."/>
            <person name="Mehta A."/>
            <person name="Aluvathingal J."/>
            <person name="Nadendla S."/>
            <person name="Lowell S."/>
            <person name="Myers T."/>
            <person name="Yan Y."/>
            <person name="Sichtig H."/>
        </authorList>
    </citation>
    <scope>NUCLEOTIDE SEQUENCE [LARGE SCALE GENOMIC DNA]</scope>
    <source>
        <strain evidence="2 3">FDAARGOS_1141</strain>
    </source>
</reference>
<organism evidence="2 3">
    <name type="scientific">Sphingobacterium multivorum</name>
    <dbReference type="NCBI Taxonomy" id="28454"/>
    <lineage>
        <taxon>Bacteria</taxon>
        <taxon>Pseudomonadati</taxon>
        <taxon>Bacteroidota</taxon>
        <taxon>Sphingobacteriia</taxon>
        <taxon>Sphingobacteriales</taxon>
        <taxon>Sphingobacteriaceae</taxon>
        <taxon>Sphingobacterium</taxon>
    </lineage>
</organism>
<evidence type="ECO:0000313" key="2">
    <source>
        <dbReference type="EMBL" id="QQT52111.1"/>
    </source>
</evidence>
<keyword evidence="1" id="KW-0812">Transmembrane</keyword>
<keyword evidence="3" id="KW-1185">Reference proteome</keyword>
<protein>
    <submittedName>
        <fullName evidence="2">Uncharacterized protein</fullName>
    </submittedName>
</protein>
<dbReference type="EMBL" id="CP068224">
    <property type="protein sequence ID" value="QQT52111.1"/>
    <property type="molecule type" value="Genomic_DNA"/>
</dbReference>
<feature type="transmembrane region" description="Helical" evidence="1">
    <location>
        <begin position="7"/>
        <end position="25"/>
    </location>
</feature>